<evidence type="ECO:0000313" key="9">
    <source>
        <dbReference type="EMBL" id="WVX51012.1"/>
    </source>
</evidence>
<comment type="subcellular location">
    <subcellularLocation>
        <location evidence="1 8">Cell membrane</location>
        <topology evidence="1 8">Multi-pass membrane protein</topology>
    </subcellularLocation>
</comment>
<dbReference type="Pfam" id="PF01925">
    <property type="entry name" value="TauE"/>
    <property type="match status" value="1"/>
</dbReference>
<dbReference type="RefSeq" id="WP_187429515.1">
    <property type="nucleotide sequence ID" value="NZ_CP143423.1"/>
</dbReference>
<dbReference type="PANTHER" id="PTHR30269:SF37">
    <property type="entry name" value="MEMBRANE TRANSPORTER PROTEIN"/>
    <property type="match status" value="1"/>
</dbReference>
<feature type="transmembrane region" description="Helical" evidence="8">
    <location>
        <begin position="183"/>
        <end position="208"/>
    </location>
</feature>
<keyword evidence="4 8" id="KW-1003">Cell membrane</keyword>
<dbReference type="InterPro" id="IPR002781">
    <property type="entry name" value="TM_pro_TauE-like"/>
</dbReference>
<evidence type="ECO:0000256" key="6">
    <source>
        <dbReference type="ARBA" id="ARBA00022989"/>
    </source>
</evidence>
<name>A0ABZ2C104_9RHOB</name>
<dbReference type="Proteomes" id="UP001318682">
    <property type="component" value="Chromosome"/>
</dbReference>
<accession>A0ABZ2C104</accession>
<evidence type="ECO:0000256" key="8">
    <source>
        <dbReference type="RuleBase" id="RU363041"/>
    </source>
</evidence>
<evidence type="ECO:0000256" key="4">
    <source>
        <dbReference type="ARBA" id="ARBA00022475"/>
    </source>
</evidence>
<evidence type="ECO:0000256" key="2">
    <source>
        <dbReference type="ARBA" id="ARBA00009142"/>
    </source>
</evidence>
<evidence type="ECO:0000256" key="1">
    <source>
        <dbReference type="ARBA" id="ARBA00004651"/>
    </source>
</evidence>
<gene>
    <name evidence="9" type="ORF">ROLI_041130</name>
</gene>
<keyword evidence="5 8" id="KW-0812">Transmembrane</keyword>
<feature type="transmembrane region" description="Helical" evidence="8">
    <location>
        <begin position="133"/>
        <end position="157"/>
    </location>
</feature>
<feature type="transmembrane region" description="Helical" evidence="8">
    <location>
        <begin position="77"/>
        <end position="97"/>
    </location>
</feature>
<keyword evidence="7 8" id="KW-0472">Membrane</keyword>
<protein>
    <recommendedName>
        <fullName evidence="8">Probable membrane transporter protein</fullName>
    </recommendedName>
</protein>
<evidence type="ECO:0000313" key="10">
    <source>
        <dbReference type="Proteomes" id="UP001318682"/>
    </source>
</evidence>
<evidence type="ECO:0000256" key="5">
    <source>
        <dbReference type="ARBA" id="ARBA00022692"/>
    </source>
</evidence>
<feature type="transmembrane region" description="Helical" evidence="8">
    <location>
        <begin position="35"/>
        <end position="57"/>
    </location>
</feature>
<keyword evidence="10" id="KW-1185">Reference proteome</keyword>
<reference evidence="9 10" key="1">
    <citation type="submission" date="2015-07" db="EMBL/GenBank/DDBJ databases">
        <authorList>
            <person name="Voget S."/>
            <person name="Dogs M."/>
            <person name="Brinkhoff T.H."/>
            <person name="Daniel R."/>
        </authorList>
    </citation>
    <scope>NUCLEOTIDE SEQUENCE [LARGE SCALE GENOMIC DNA]</scope>
    <source>
        <strain evidence="9 10">B14</strain>
    </source>
</reference>
<feature type="transmembrane region" description="Helical" evidence="8">
    <location>
        <begin position="228"/>
        <end position="246"/>
    </location>
</feature>
<organism evidence="9 10">
    <name type="scientific">Roseobacter fucihabitans</name>
    <dbReference type="NCBI Taxonomy" id="1537242"/>
    <lineage>
        <taxon>Bacteria</taxon>
        <taxon>Pseudomonadati</taxon>
        <taxon>Pseudomonadota</taxon>
        <taxon>Alphaproteobacteria</taxon>
        <taxon>Rhodobacterales</taxon>
        <taxon>Roseobacteraceae</taxon>
        <taxon>Roseobacter</taxon>
    </lineage>
</organism>
<dbReference type="EMBL" id="CP143423">
    <property type="protein sequence ID" value="WVX51012.1"/>
    <property type="molecule type" value="Genomic_DNA"/>
</dbReference>
<comment type="similarity">
    <text evidence="2 8">Belongs to the 4-toluene sulfonate uptake permease (TSUP) (TC 2.A.102) family.</text>
</comment>
<evidence type="ECO:0000256" key="7">
    <source>
        <dbReference type="ARBA" id="ARBA00023136"/>
    </source>
</evidence>
<dbReference type="InterPro" id="IPR052017">
    <property type="entry name" value="TSUP"/>
</dbReference>
<reference evidence="10" key="2">
    <citation type="submission" date="2024-01" db="EMBL/GenBank/DDBJ databases">
        <title>Roseobacter fucihabitans sp. nov., isolated from the brown alga Fucus spiralis.</title>
        <authorList>
            <person name="Hahnke S."/>
            <person name="Berger M."/>
            <person name="Schlingloff A."/>
            <person name="Athale I."/>
            <person name="Neumann-Schaal M."/>
            <person name="Adenaya A."/>
            <person name="Poehlein A."/>
            <person name="Daniel R."/>
            <person name="Pertersen J."/>
            <person name="Brinkhoff T."/>
        </authorList>
    </citation>
    <scope>NUCLEOTIDE SEQUENCE [LARGE SCALE GENOMIC DNA]</scope>
    <source>
        <strain evidence="10">B14</strain>
    </source>
</reference>
<keyword evidence="6 8" id="KW-1133">Transmembrane helix</keyword>
<evidence type="ECO:0000256" key="3">
    <source>
        <dbReference type="ARBA" id="ARBA00022448"/>
    </source>
</evidence>
<dbReference type="PANTHER" id="PTHR30269">
    <property type="entry name" value="TRANSMEMBRANE PROTEIN YFCA"/>
    <property type="match status" value="1"/>
</dbReference>
<proteinExistence type="inferred from homology"/>
<sequence length="252" mass="26560">MLTLSLLPEGMSLLAFASLALTSFAGSFITVAFGIGGGALMLAVMATLLPPTALIPVHGVIQIGSNLGRVMVTFRHIFWPALPSFAVGSLIGAATGGMVAVNLPPALVQIGVGLFILWNVLAKAPRILRDWPLVIGVLSSFLTMFFGATGIFVATYIKSLELPRHGHVATQAALMSLQHGLKVIVFGLLGFAFWEWAGFIAVMIATGFCGTLTGKAVLNRMGDDRFRLALNIVLIALAARLVYAGLRDLTGL</sequence>
<keyword evidence="3" id="KW-0813">Transport</keyword>
<feature type="transmembrane region" description="Helical" evidence="8">
    <location>
        <begin position="103"/>
        <end position="121"/>
    </location>
</feature>